<comment type="subunit">
    <text evidence="8">Monomer. Part of the FGAM synthase complex composed of 1 PurL, 1 PurQ and 2 PurS subunits.</text>
</comment>
<dbReference type="InterPro" id="IPR010074">
    <property type="entry name" value="PRibForGlyAmidine_synth_PurL"/>
</dbReference>
<dbReference type="InterPro" id="IPR010918">
    <property type="entry name" value="PurM-like_C_dom"/>
</dbReference>
<evidence type="ECO:0000259" key="10">
    <source>
        <dbReference type="Pfam" id="PF02769"/>
    </source>
</evidence>
<feature type="binding site" evidence="8">
    <location>
        <position position="241"/>
    </location>
    <ligand>
        <name>substrate</name>
    </ligand>
</feature>
<feature type="binding site" evidence="8">
    <location>
        <begin position="313"/>
        <end position="315"/>
    </location>
    <ligand>
        <name>substrate</name>
    </ligand>
</feature>
<comment type="function">
    <text evidence="8">Part of the phosphoribosylformylglycinamidine synthase complex involved in the purines biosynthetic pathway. Catalyzes the ATP-dependent conversion of formylglycinamide ribonucleotide (FGAR) and glutamine to yield formylglycinamidine ribonucleotide (FGAM) and glutamate. The FGAM synthase complex is composed of three subunits. PurQ produces an ammonia molecule by converting glutamine to glutamate. PurL transfers the ammonia molecule to FGAR to form FGAM in an ATP-dependent manner. PurS interacts with PurQ and PurL and is thought to assist in the transfer of the ammonia molecule from PurQ to PurL.</text>
</comment>
<comment type="pathway">
    <text evidence="8">Purine metabolism; IMP biosynthesis via de novo pathway; 5-amino-1-(5-phospho-D-ribosyl)imidazole from N(2)-formyl-N(1)-(5-phospho-D-ribosyl)glycinamide: step 1/2.</text>
</comment>
<dbReference type="RefSeq" id="WP_106138517.1">
    <property type="nucleotide sequence ID" value="NZ_PVTE01000011.1"/>
</dbReference>
<dbReference type="NCBIfam" id="NF002290">
    <property type="entry name" value="PRK01213.1"/>
    <property type="match status" value="1"/>
</dbReference>
<dbReference type="AlphaFoldDB" id="A0A2T0SUE0"/>
<comment type="caution">
    <text evidence="8">Lacks conserved residue(s) required for the propagation of feature annotation.</text>
</comment>
<dbReference type="Gene3D" id="3.30.1330.10">
    <property type="entry name" value="PurM-like, N-terminal domain"/>
    <property type="match status" value="2"/>
</dbReference>
<feature type="domain" description="PurM-like C-terminal" evidence="10">
    <location>
        <begin position="589"/>
        <end position="726"/>
    </location>
</feature>
<evidence type="ECO:0000256" key="7">
    <source>
        <dbReference type="ARBA" id="ARBA00022842"/>
    </source>
</evidence>
<dbReference type="EC" id="6.3.5.3" evidence="8"/>
<keyword evidence="5 8" id="KW-0658">Purine biosynthesis</keyword>
<feature type="binding site" evidence="8">
    <location>
        <position position="94"/>
    </location>
    <ligand>
        <name>Mg(2+)</name>
        <dbReference type="ChEBI" id="CHEBI:18420"/>
        <label>1</label>
    </ligand>
</feature>
<keyword evidence="2 8" id="KW-0436">Ligase</keyword>
<keyword evidence="13" id="KW-1185">Reference proteome</keyword>
<dbReference type="PIRSF" id="PIRSF001587">
    <property type="entry name" value="FGAM_synthase_II"/>
    <property type="match status" value="1"/>
</dbReference>
<dbReference type="Pfam" id="PF18072">
    <property type="entry name" value="FGAR-AT_linker"/>
    <property type="match status" value="1"/>
</dbReference>
<dbReference type="GO" id="GO:0000287">
    <property type="term" value="F:magnesium ion binding"/>
    <property type="evidence" value="ECO:0007669"/>
    <property type="project" value="UniProtKB-UniRule"/>
</dbReference>
<feature type="binding site" evidence="8">
    <location>
        <begin position="95"/>
        <end position="98"/>
    </location>
    <ligand>
        <name>substrate</name>
    </ligand>
</feature>
<feature type="binding site" evidence="8">
    <location>
        <position position="512"/>
    </location>
    <ligand>
        <name>ATP</name>
        <dbReference type="ChEBI" id="CHEBI:30616"/>
    </ligand>
</feature>
<evidence type="ECO:0000259" key="11">
    <source>
        <dbReference type="Pfam" id="PF18072"/>
    </source>
</evidence>
<evidence type="ECO:0000256" key="8">
    <source>
        <dbReference type="HAMAP-Rule" id="MF_00420"/>
    </source>
</evidence>
<dbReference type="PANTHER" id="PTHR43555:SF1">
    <property type="entry name" value="PHOSPHORIBOSYLFORMYLGLYCINAMIDINE SYNTHASE SUBUNIT PURL"/>
    <property type="match status" value="1"/>
</dbReference>
<dbReference type="OrthoDB" id="9804441at2"/>
<accession>A0A2T0SUE0</accession>
<evidence type="ECO:0000256" key="5">
    <source>
        <dbReference type="ARBA" id="ARBA00022755"/>
    </source>
</evidence>
<comment type="subcellular location">
    <subcellularLocation>
        <location evidence="8">Cytoplasm</location>
    </subcellularLocation>
</comment>
<dbReference type="FunFam" id="3.30.1330.10:FF:000004">
    <property type="entry name" value="Phosphoribosylformylglycinamidine synthase subunit PurL"/>
    <property type="match status" value="1"/>
</dbReference>
<dbReference type="InterPro" id="IPR016188">
    <property type="entry name" value="PurM-like_N"/>
</dbReference>
<dbReference type="InterPro" id="IPR036676">
    <property type="entry name" value="PurM-like_C_sf"/>
</dbReference>
<keyword evidence="4 8" id="KW-0547">Nucleotide-binding</keyword>
<feature type="domain" description="PurM-like N-terminal" evidence="9">
    <location>
        <begin position="451"/>
        <end position="575"/>
    </location>
</feature>
<organism evidence="12 13">
    <name type="scientific">Spirosoma oryzae</name>
    <dbReference type="NCBI Taxonomy" id="1469603"/>
    <lineage>
        <taxon>Bacteria</taxon>
        <taxon>Pseudomonadati</taxon>
        <taxon>Bacteroidota</taxon>
        <taxon>Cytophagia</taxon>
        <taxon>Cytophagales</taxon>
        <taxon>Cytophagaceae</taxon>
        <taxon>Spirosoma</taxon>
    </lineage>
</organism>
<dbReference type="GO" id="GO:0005737">
    <property type="term" value="C:cytoplasm"/>
    <property type="evidence" value="ECO:0007669"/>
    <property type="project" value="UniProtKB-SubCell"/>
</dbReference>
<reference evidence="12 13" key="1">
    <citation type="submission" date="2018-03" db="EMBL/GenBank/DDBJ databases">
        <title>Genomic Encyclopedia of Archaeal and Bacterial Type Strains, Phase II (KMG-II): from individual species to whole genera.</title>
        <authorList>
            <person name="Goeker M."/>
        </authorList>
    </citation>
    <scope>NUCLEOTIDE SEQUENCE [LARGE SCALE GENOMIC DNA]</scope>
    <source>
        <strain evidence="12 13">DSM 28354</strain>
    </source>
</reference>
<feature type="binding site" evidence="8">
    <location>
        <position position="549"/>
    </location>
    <ligand>
        <name>ATP</name>
        <dbReference type="ChEBI" id="CHEBI:30616"/>
    </ligand>
</feature>
<feature type="active site" evidence="8">
    <location>
        <position position="49"/>
    </location>
</feature>
<feature type="active site" description="Proton acceptor" evidence="8">
    <location>
        <position position="96"/>
    </location>
</feature>
<feature type="binding site" evidence="8">
    <location>
        <position position="552"/>
    </location>
    <ligand>
        <name>substrate</name>
    </ligand>
</feature>
<evidence type="ECO:0000256" key="1">
    <source>
        <dbReference type="ARBA" id="ARBA00022490"/>
    </source>
</evidence>
<evidence type="ECO:0000256" key="3">
    <source>
        <dbReference type="ARBA" id="ARBA00022723"/>
    </source>
</evidence>
<comment type="catalytic activity">
    <reaction evidence="8">
        <text>N(2)-formyl-N(1)-(5-phospho-beta-D-ribosyl)glycinamide + L-glutamine + ATP + H2O = 2-formamido-N(1)-(5-O-phospho-beta-D-ribosyl)acetamidine + L-glutamate + ADP + phosphate + H(+)</text>
        <dbReference type="Rhea" id="RHEA:17129"/>
        <dbReference type="ChEBI" id="CHEBI:15377"/>
        <dbReference type="ChEBI" id="CHEBI:15378"/>
        <dbReference type="ChEBI" id="CHEBI:29985"/>
        <dbReference type="ChEBI" id="CHEBI:30616"/>
        <dbReference type="ChEBI" id="CHEBI:43474"/>
        <dbReference type="ChEBI" id="CHEBI:58359"/>
        <dbReference type="ChEBI" id="CHEBI:147286"/>
        <dbReference type="ChEBI" id="CHEBI:147287"/>
        <dbReference type="ChEBI" id="CHEBI:456216"/>
        <dbReference type="EC" id="6.3.5.3"/>
    </reaction>
</comment>
<evidence type="ECO:0000256" key="2">
    <source>
        <dbReference type="ARBA" id="ARBA00022598"/>
    </source>
</evidence>
<dbReference type="Pfam" id="PF00586">
    <property type="entry name" value="AIRS"/>
    <property type="match status" value="2"/>
</dbReference>
<keyword evidence="1 8" id="KW-0963">Cytoplasm</keyword>
<feature type="binding site" evidence="8">
    <location>
        <position position="92"/>
    </location>
    <ligand>
        <name>ATP</name>
        <dbReference type="ChEBI" id="CHEBI:30616"/>
    </ligand>
</feature>
<feature type="domain" description="PurM-like C-terminal" evidence="10">
    <location>
        <begin position="203"/>
        <end position="353"/>
    </location>
</feature>
<dbReference type="SUPFAM" id="SSF55326">
    <property type="entry name" value="PurM N-terminal domain-like"/>
    <property type="match status" value="2"/>
</dbReference>
<dbReference type="InterPro" id="IPR041609">
    <property type="entry name" value="PurL_linker"/>
</dbReference>
<name>A0A2T0SUE0_9BACT</name>
<feature type="binding site" evidence="8">
    <location>
        <position position="117"/>
    </location>
    <ligand>
        <name>substrate</name>
    </ligand>
</feature>
<dbReference type="InterPro" id="IPR036921">
    <property type="entry name" value="PurM-like_N_sf"/>
</dbReference>
<keyword evidence="7 8" id="KW-0460">Magnesium</keyword>
<evidence type="ECO:0000313" key="12">
    <source>
        <dbReference type="EMBL" id="PRY37037.1"/>
    </source>
</evidence>
<evidence type="ECO:0000256" key="4">
    <source>
        <dbReference type="ARBA" id="ARBA00022741"/>
    </source>
</evidence>
<keyword evidence="3 8" id="KW-0479">Metal-binding</keyword>
<dbReference type="GO" id="GO:0005524">
    <property type="term" value="F:ATP binding"/>
    <property type="evidence" value="ECO:0007669"/>
    <property type="project" value="UniProtKB-UniRule"/>
</dbReference>
<feature type="binding site" evidence="8">
    <location>
        <position position="52"/>
    </location>
    <ligand>
        <name>ATP</name>
        <dbReference type="ChEBI" id="CHEBI:30616"/>
    </ligand>
</feature>
<dbReference type="Gene3D" id="3.90.650.10">
    <property type="entry name" value="PurM-like C-terminal domain"/>
    <property type="match status" value="2"/>
</dbReference>
<evidence type="ECO:0000313" key="13">
    <source>
        <dbReference type="Proteomes" id="UP000238375"/>
    </source>
</evidence>
<dbReference type="PANTHER" id="PTHR43555">
    <property type="entry name" value="PHOSPHORIBOSYLFORMYLGLYCINAMIDINE SYNTHASE SUBUNIT PURL"/>
    <property type="match status" value="1"/>
</dbReference>
<sequence>MDATESLPTLETARKLGLLPDEFDKIVDILGRQPNFTELSIFSVMWSEHCSYKNSILWLKTLPRDSDRMLAKAGEENAGLVDIGDGLACSFKIESHNHPSALEPYQGAATGVGGINRDIFTMGARPIAQLNSLRFGDLGLPKTRRLLRGVVKGIGDYGNAFGIPTVGGELYFDECYNTNPLVNAFSAGIVETGKVAKATSYGVGNPVFIVGSATGKDGIHGATFASEDITAASTDKLPAVQVGDPFMEKLLLEATLEIIATGHVIGIQDMGAAGIICSTSEMSAKGEHGMIIDLDKVPTRQPNMAPFEILLSESQERMLVVIEKGKEAVIQGIFDKWDLNCAQIGEVTAKGENDLGRLHFYRYGELVADVPAYDLVLGGGAPQYQREYKEPAYIKEFAKFNPDDVDDVTADELTDVAKHLLSHPNICSRRWVYEQYDSMVGTANRSTNAPSDAAVVSVKGPGLPATDKSIVITVDCNSRYVNAEPRKGAMIAVAEACRNIVCSGGEPLAVTNNLNFGNPYVPEVYWQFVEAVQGMGEACRRFSTPVTGGNVSFYNQSSDDGPVFPTPTIGMLGLMEDPAHRMTMNFKNEGDLIYLIGPSSDDIASSEYLYSYRGVKAAPAPYFDFDTEWRVQEGIKTMIRSGWIQSAHDVSDGGLFVALAESAMTGDKGFAIGTDARHRTDAFLFGEGQSRVVVTITPDQVAHLEGYLNDSILPFQYLGQVTAQGFTIEDKQVLTSHEAKALYNTALDTIMN</sequence>
<dbReference type="UniPathway" id="UPA00074">
    <property type="reaction ID" value="UER00128"/>
</dbReference>
<feature type="binding site" evidence="8">
    <location>
        <position position="118"/>
    </location>
    <ligand>
        <name>Mg(2+)</name>
        <dbReference type="ChEBI" id="CHEBI:18420"/>
        <label>2</label>
    </ligand>
</feature>
<feature type="domain" description="Phosphoribosylformylglycinamidine synthase linker" evidence="11">
    <location>
        <begin position="11"/>
        <end position="53"/>
    </location>
</feature>
<dbReference type="SUPFAM" id="SSF56042">
    <property type="entry name" value="PurM C-terminal domain-like"/>
    <property type="match status" value="2"/>
</dbReference>
<dbReference type="CDD" id="cd02204">
    <property type="entry name" value="PurL_repeat2"/>
    <property type="match status" value="1"/>
</dbReference>
<proteinExistence type="inferred from homology"/>
<evidence type="ECO:0000259" key="9">
    <source>
        <dbReference type="Pfam" id="PF00586"/>
    </source>
</evidence>
<gene>
    <name evidence="8" type="primary">purL</name>
    <name evidence="12" type="ORF">CLV58_11174</name>
</gene>
<feature type="binding site" evidence="8">
    <location>
        <position position="550"/>
    </location>
    <ligand>
        <name>Mg(2+)</name>
        <dbReference type="ChEBI" id="CHEBI:18420"/>
        <label>1</label>
    </ligand>
</feature>
<dbReference type="GO" id="GO:0004642">
    <property type="term" value="F:phosphoribosylformylglycinamidine synthase activity"/>
    <property type="evidence" value="ECO:0007669"/>
    <property type="project" value="UniProtKB-UniRule"/>
</dbReference>
<dbReference type="Proteomes" id="UP000238375">
    <property type="component" value="Unassembled WGS sequence"/>
</dbReference>
<comment type="caution">
    <text evidence="12">The sequence shown here is derived from an EMBL/GenBank/DDBJ whole genome shotgun (WGS) entry which is preliminary data.</text>
</comment>
<protein>
    <recommendedName>
        <fullName evidence="8">Phosphoribosylformylglycinamidine synthase subunit PurL</fullName>
        <shortName evidence="8">FGAM synthase</shortName>
        <ecNumber evidence="8">6.3.5.3</ecNumber>
    </recommendedName>
    <alternativeName>
        <fullName evidence="8">Formylglycinamide ribonucleotide amidotransferase subunit II</fullName>
        <shortName evidence="8">FGAR amidotransferase II</shortName>
        <shortName evidence="8">FGAR-AT II</shortName>
    </alternativeName>
    <alternativeName>
        <fullName evidence="8">Glutamine amidotransferase PurL</fullName>
    </alternativeName>
    <alternativeName>
        <fullName evidence="8">Phosphoribosylformylglycinamidine synthase subunit II</fullName>
    </alternativeName>
</protein>
<dbReference type="HAMAP" id="MF_00420">
    <property type="entry name" value="PurL_2"/>
    <property type="match status" value="1"/>
</dbReference>
<dbReference type="EMBL" id="PVTE01000011">
    <property type="protein sequence ID" value="PRY37037.1"/>
    <property type="molecule type" value="Genomic_DNA"/>
</dbReference>
<dbReference type="NCBIfam" id="TIGR01736">
    <property type="entry name" value="FGAM_synth_II"/>
    <property type="match status" value="1"/>
</dbReference>
<comment type="similarity">
    <text evidence="8">Belongs to the FGAMS family.</text>
</comment>
<dbReference type="GO" id="GO:0006189">
    <property type="term" value="P:'de novo' IMP biosynthetic process"/>
    <property type="evidence" value="ECO:0007669"/>
    <property type="project" value="UniProtKB-UniRule"/>
</dbReference>
<feature type="binding site" evidence="8">
    <location>
        <position position="269"/>
    </location>
    <ligand>
        <name>Mg(2+)</name>
        <dbReference type="ChEBI" id="CHEBI:18420"/>
        <label>2</label>
    </ligand>
</feature>
<feature type="domain" description="PurM-like N-terminal" evidence="9">
    <location>
        <begin position="76"/>
        <end position="190"/>
    </location>
</feature>
<evidence type="ECO:0000256" key="6">
    <source>
        <dbReference type="ARBA" id="ARBA00022840"/>
    </source>
</evidence>
<dbReference type="CDD" id="cd02203">
    <property type="entry name" value="PurL_repeat1"/>
    <property type="match status" value="1"/>
</dbReference>
<keyword evidence="6 8" id="KW-0067">ATP-binding</keyword>
<dbReference type="Pfam" id="PF02769">
    <property type="entry name" value="AIRS_C"/>
    <property type="match status" value="2"/>
</dbReference>